<evidence type="ECO:0000256" key="1">
    <source>
        <dbReference type="SAM" id="MobiDB-lite"/>
    </source>
</evidence>
<dbReference type="eggNOG" id="COG2801">
    <property type="taxonomic scope" value="Bacteria"/>
</dbReference>
<dbReference type="GO" id="GO:0003676">
    <property type="term" value="F:nucleic acid binding"/>
    <property type="evidence" value="ECO:0007669"/>
    <property type="project" value="InterPro"/>
</dbReference>
<dbReference type="InterPro" id="IPR012337">
    <property type="entry name" value="RNaseH-like_sf"/>
</dbReference>
<dbReference type="AlphaFoldDB" id="A0A0A0J8B4"/>
<protein>
    <recommendedName>
        <fullName evidence="2">Integrase catalytic domain-containing protein</fullName>
    </recommendedName>
</protein>
<dbReference type="PROSITE" id="PS50994">
    <property type="entry name" value="INTEGRASE"/>
    <property type="match status" value="1"/>
</dbReference>
<dbReference type="EMBL" id="AVPJ01000007">
    <property type="protein sequence ID" value="KGN32297.1"/>
    <property type="molecule type" value="Genomic_DNA"/>
</dbReference>
<dbReference type="Pfam" id="PF13683">
    <property type="entry name" value="rve_3"/>
    <property type="match status" value="1"/>
</dbReference>
<dbReference type="Proteomes" id="UP000030002">
    <property type="component" value="Unassembled WGS sequence"/>
</dbReference>
<comment type="caution">
    <text evidence="3">The sequence shown here is derived from an EMBL/GenBank/DDBJ whole genome shotgun (WGS) entry which is preliminary data.</text>
</comment>
<dbReference type="RefSeq" id="WP_211254383.1">
    <property type="nucleotide sequence ID" value="NZ_AVPJ01000007.1"/>
</dbReference>
<organism evidence="3 4">
    <name type="scientific">Knoellia sinensis KCTC 19936</name>
    <dbReference type="NCBI Taxonomy" id="1385520"/>
    <lineage>
        <taxon>Bacteria</taxon>
        <taxon>Bacillati</taxon>
        <taxon>Actinomycetota</taxon>
        <taxon>Actinomycetes</taxon>
        <taxon>Micrococcales</taxon>
        <taxon>Intrasporangiaceae</taxon>
        <taxon>Knoellia</taxon>
    </lineage>
</organism>
<dbReference type="PANTHER" id="PTHR46889:SF4">
    <property type="entry name" value="TRANSPOSASE INSO FOR INSERTION SEQUENCE ELEMENT IS911B-RELATED"/>
    <property type="match status" value="1"/>
</dbReference>
<dbReference type="Pfam" id="PF00665">
    <property type="entry name" value="rve"/>
    <property type="match status" value="1"/>
</dbReference>
<dbReference type="STRING" id="1385520.N802_18205"/>
<sequence>MPRSTFYHRQSKGPLADRVASFARGHVVQPHALTQDEIDAAVQVMTDPDLADASVCQAYWIGFDAGRLTCSQSAFYRIARTRDLVGDRRPCRPRGTGPGRPKPVAAAGEVNQLWSWDISELRGPGRVRYHLFLAIDVYSRYPVAWRIEHRSLHDHAVDMFTDAFGRCGLPQVLHADNGTQMRSTELRNLLADVVDASYSRPNVSDDNPFSEALFKTIKYDPGMPEHFDSIEHARAWMTQFLDHYCREHRHVGLNRHTPHDVFTGTAHKVRDTRQARLDQLHTAYPARYAKAPRAPQLPDPTGINLSKTG</sequence>
<dbReference type="Gene3D" id="3.30.420.10">
    <property type="entry name" value="Ribonuclease H-like superfamily/Ribonuclease H"/>
    <property type="match status" value="1"/>
</dbReference>
<evidence type="ECO:0000259" key="2">
    <source>
        <dbReference type="PROSITE" id="PS50994"/>
    </source>
</evidence>
<evidence type="ECO:0000313" key="4">
    <source>
        <dbReference type="Proteomes" id="UP000030002"/>
    </source>
</evidence>
<proteinExistence type="predicted"/>
<dbReference type="InterPro" id="IPR001584">
    <property type="entry name" value="Integrase_cat-core"/>
</dbReference>
<dbReference type="InterPro" id="IPR050900">
    <property type="entry name" value="Transposase_IS3/IS150/IS904"/>
</dbReference>
<name>A0A0A0J8B4_9MICO</name>
<dbReference type="GO" id="GO:0015074">
    <property type="term" value="P:DNA integration"/>
    <property type="evidence" value="ECO:0007669"/>
    <property type="project" value="InterPro"/>
</dbReference>
<dbReference type="PANTHER" id="PTHR46889">
    <property type="entry name" value="TRANSPOSASE INSF FOR INSERTION SEQUENCE IS3B-RELATED"/>
    <property type="match status" value="1"/>
</dbReference>
<evidence type="ECO:0000313" key="3">
    <source>
        <dbReference type="EMBL" id="KGN32297.1"/>
    </source>
</evidence>
<keyword evidence="4" id="KW-1185">Reference proteome</keyword>
<accession>A0A0A0J8B4</accession>
<gene>
    <name evidence="3" type="ORF">N802_18205</name>
</gene>
<feature type="region of interest" description="Disordered" evidence="1">
    <location>
        <begin position="286"/>
        <end position="309"/>
    </location>
</feature>
<dbReference type="SUPFAM" id="SSF53098">
    <property type="entry name" value="Ribonuclease H-like"/>
    <property type="match status" value="1"/>
</dbReference>
<feature type="domain" description="Integrase catalytic" evidence="2">
    <location>
        <begin position="94"/>
        <end position="266"/>
    </location>
</feature>
<dbReference type="InterPro" id="IPR036397">
    <property type="entry name" value="RNaseH_sf"/>
</dbReference>
<reference evidence="3 4" key="1">
    <citation type="submission" date="2013-08" db="EMBL/GenBank/DDBJ databases">
        <title>The genome sequence of Knoellia sinensis.</title>
        <authorList>
            <person name="Zhu W."/>
            <person name="Wang G."/>
        </authorList>
    </citation>
    <scope>NUCLEOTIDE SEQUENCE [LARGE SCALE GENOMIC DNA]</scope>
    <source>
        <strain evidence="3 4">KCTC 19936</strain>
    </source>
</reference>